<protein>
    <submittedName>
        <fullName evidence="1">Uncharacterized protein</fullName>
    </submittedName>
</protein>
<evidence type="ECO:0000313" key="2">
    <source>
        <dbReference type="Proteomes" id="UP001493487"/>
    </source>
</evidence>
<proteinExistence type="predicted"/>
<dbReference type="Gene3D" id="3.50.50.60">
    <property type="entry name" value="FAD/NAD(P)-binding domain"/>
    <property type="match status" value="1"/>
</dbReference>
<dbReference type="RefSeq" id="WP_232182289.1">
    <property type="nucleotide sequence ID" value="NZ_JAIOAP010000001.1"/>
</dbReference>
<reference evidence="1 2" key="1">
    <citation type="journal article" date="2023" name="Genome Announc.">
        <title>Pan-Genome Analyses of the Genus Cohnella and Proposal of the Novel Species Cohnella silvisoli sp. nov., Isolated from Forest Soil.</title>
        <authorList>
            <person name="Wang C."/>
            <person name="Mao L."/>
            <person name="Bao G."/>
            <person name="Zhu H."/>
        </authorList>
    </citation>
    <scope>NUCLEOTIDE SEQUENCE [LARGE SCALE GENOMIC DNA]</scope>
    <source>
        <strain evidence="1 2">NL03-T5-1</strain>
    </source>
</reference>
<gene>
    <name evidence="1" type="ORF">QJS35_02200</name>
</gene>
<dbReference type="EMBL" id="JASKHM010000001">
    <property type="protein sequence ID" value="MEQ4481200.1"/>
    <property type="molecule type" value="Genomic_DNA"/>
</dbReference>
<organism evidence="1 2">
    <name type="scientific">Cohnella silvisoli</name>
    <dbReference type="NCBI Taxonomy" id="2873699"/>
    <lineage>
        <taxon>Bacteria</taxon>
        <taxon>Bacillati</taxon>
        <taxon>Bacillota</taxon>
        <taxon>Bacilli</taxon>
        <taxon>Bacillales</taxon>
        <taxon>Paenibacillaceae</taxon>
        <taxon>Cohnella</taxon>
    </lineage>
</organism>
<sequence length="156" mass="17116">MTAKVTVVTGHMFPLDDQAWMDRFKAGPEEGLRALIEEGFAHTTFADRFKSVEFVEPIRGLHGYDNDWFTGMGQGWALLGDAVSFKDPAVGQGLHDALYGCQFTKNAPVPPEITAAYGLVGTDPQATRTFLGIYNYVNEPEDLQAEIGRLMSAVSQ</sequence>
<evidence type="ECO:0000313" key="1">
    <source>
        <dbReference type="EMBL" id="MEQ4481200.1"/>
    </source>
</evidence>
<dbReference type="Proteomes" id="UP001493487">
    <property type="component" value="Unassembled WGS sequence"/>
</dbReference>
<comment type="caution">
    <text evidence="1">The sequence shown here is derived from an EMBL/GenBank/DDBJ whole genome shotgun (WGS) entry which is preliminary data.</text>
</comment>
<name>A0ABV1KM93_9BACL</name>
<keyword evidence="2" id="KW-1185">Reference proteome</keyword>
<dbReference type="InterPro" id="IPR036188">
    <property type="entry name" value="FAD/NAD-bd_sf"/>
</dbReference>
<accession>A0ABV1KM93</accession>